<reference evidence="2" key="2">
    <citation type="submission" date="2019-11" db="EMBL/GenBank/DDBJ databases">
        <title>Whole genome comparisons of Staphylococcus agnetis isolates from cattle and chickens.</title>
        <authorList>
            <person name="Rhoads D."/>
            <person name="Shwani A."/>
            <person name="Adkins P."/>
            <person name="Calcutt M."/>
            <person name="Middleton J."/>
        </authorList>
    </citation>
    <scope>NUCLEOTIDE SEQUENCE</scope>
    <source>
        <strain evidence="2">1387</strain>
    </source>
</reference>
<protein>
    <submittedName>
        <fullName evidence="2">Uncharacterized protein</fullName>
    </submittedName>
</protein>
<sequence length="89" mass="10257">MVTKILQNYFITFTLFITMMMLSVGFVNQYDNGVALLIVLTFVITLFNFLIETCLLKSQLSMRKIRLFQTIAFPCSIILIGLVCFVMLM</sequence>
<comment type="caution">
    <text evidence="2">The sequence shown here is derived from an EMBL/GenBank/DDBJ whole genome shotgun (WGS) entry which is preliminary data.</text>
</comment>
<feature type="transmembrane region" description="Helical" evidence="1">
    <location>
        <begin position="67"/>
        <end position="88"/>
    </location>
</feature>
<dbReference type="EMBL" id="NEFX01000003">
    <property type="protein sequence ID" value="OTW31937.1"/>
    <property type="molecule type" value="Genomic_DNA"/>
</dbReference>
<reference evidence="3 4" key="1">
    <citation type="submission" date="2017-04" db="EMBL/GenBank/DDBJ databases">
        <title>Staphylococcus agnetis, a potential pathogen in the broiler production.</title>
        <authorList>
            <person name="Poulsen L."/>
        </authorList>
    </citation>
    <scope>NUCLEOTIDE SEQUENCE [LARGE SCALE GENOMIC DNA]</scope>
    <source>
        <strain evidence="3 4">723_310714_2_2_spleen</strain>
    </source>
</reference>
<dbReference type="AlphaFoldDB" id="A0A242VHW2"/>
<evidence type="ECO:0000313" key="4">
    <source>
        <dbReference type="Proteomes" id="UP000195208"/>
    </source>
</evidence>
<evidence type="ECO:0000313" key="5">
    <source>
        <dbReference type="Proteomes" id="UP000646308"/>
    </source>
</evidence>
<dbReference type="Proteomes" id="UP000195208">
    <property type="component" value="Unassembled WGS sequence"/>
</dbReference>
<keyword evidence="4" id="KW-1185">Reference proteome</keyword>
<gene>
    <name evidence="3" type="ORF">B9M88_02340</name>
    <name evidence="2" type="ORF">GLV84_07320</name>
</gene>
<dbReference type="EMBL" id="WMFL01000079">
    <property type="protein sequence ID" value="NJI02632.1"/>
    <property type="molecule type" value="Genomic_DNA"/>
</dbReference>
<evidence type="ECO:0000313" key="2">
    <source>
        <dbReference type="EMBL" id="NJI02632.1"/>
    </source>
</evidence>
<evidence type="ECO:0000256" key="1">
    <source>
        <dbReference type="SAM" id="Phobius"/>
    </source>
</evidence>
<dbReference type="RefSeq" id="WP_060551671.1">
    <property type="nucleotide sequence ID" value="NZ_CP009623.1"/>
</dbReference>
<dbReference type="Proteomes" id="UP000646308">
    <property type="component" value="Unassembled WGS sequence"/>
</dbReference>
<dbReference type="OrthoDB" id="2413600at2"/>
<organism evidence="2 5">
    <name type="scientific">Staphylococcus agnetis</name>
    <dbReference type="NCBI Taxonomy" id="985762"/>
    <lineage>
        <taxon>Bacteria</taxon>
        <taxon>Bacillati</taxon>
        <taxon>Bacillota</taxon>
        <taxon>Bacilli</taxon>
        <taxon>Bacillales</taxon>
        <taxon>Staphylococcaceae</taxon>
        <taxon>Staphylococcus</taxon>
    </lineage>
</organism>
<keyword evidence="1" id="KW-1133">Transmembrane helix</keyword>
<keyword evidence="1" id="KW-0472">Membrane</keyword>
<feature type="transmembrane region" description="Helical" evidence="1">
    <location>
        <begin position="9"/>
        <end position="27"/>
    </location>
</feature>
<evidence type="ECO:0000313" key="3">
    <source>
        <dbReference type="EMBL" id="OTW31937.1"/>
    </source>
</evidence>
<name>A0A242VHW2_9STAP</name>
<proteinExistence type="predicted"/>
<keyword evidence="1" id="KW-0812">Transmembrane</keyword>
<dbReference type="KEGG" id="sagq:EP23_07320"/>
<dbReference type="GeneID" id="57692389"/>
<feature type="transmembrane region" description="Helical" evidence="1">
    <location>
        <begin position="33"/>
        <end position="55"/>
    </location>
</feature>
<accession>A0A242VHW2</accession>